<evidence type="ECO:0000256" key="1">
    <source>
        <dbReference type="SAM" id="MobiDB-lite"/>
    </source>
</evidence>
<dbReference type="InterPro" id="IPR042418">
    <property type="entry name" value="TXNDC15"/>
</dbReference>
<dbReference type="AlphaFoldDB" id="A0ABD3WTW0"/>
<dbReference type="InterPro" id="IPR013766">
    <property type="entry name" value="Thioredoxin_domain"/>
</dbReference>
<gene>
    <name evidence="4" type="ORF">ACJMK2_034058</name>
</gene>
<keyword evidence="2" id="KW-0812">Transmembrane</keyword>
<evidence type="ECO:0000256" key="2">
    <source>
        <dbReference type="SAM" id="Phobius"/>
    </source>
</evidence>
<dbReference type="PROSITE" id="PS51352">
    <property type="entry name" value="THIOREDOXIN_2"/>
    <property type="match status" value="1"/>
</dbReference>
<dbReference type="SUPFAM" id="SSF52833">
    <property type="entry name" value="Thioredoxin-like"/>
    <property type="match status" value="1"/>
</dbReference>
<keyword evidence="2" id="KW-0472">Membrane</keyword>
<feature type="transmembrane region" description="Helical" evidence="2">
    <location>
        <begin position="412"/>
        <end position="430"/>
    </location>
</feature>
<name>A0ABD3WTW0_SINWO</name>
<evidence type="ECO:0000313" key="5">
    <source>
        <dbReference type="Proteomes" id="UP001634394"/>
    </source>
</evidence>
<feature type="compositionally biased region" description="Basic and acidic residues" evidence="1">
    <location>
        <begin position="51"/>
        <end position="67"/>
    </location>
</feature>
<reference evidence="4 5" key="1">
    <citation type="submission" date="2024-11" db="EMBL/GenBank/DDBJ databases">
        <title>Chromosome-level genome assembly of the freshwater bivalve Anodonta woodiana.</title>
        <authorList>
            <person name="Chen X."/>
        </authorList>
    </citation>
    <scope>NUCLEOTIDE SEQUENCE [LARGE SCALE GENOMIC DNA]</scope>
    <source>
        <strain evidence="4">MN2024</strain>
        <tissue evidence="4">Gills</tissue>
    </source>
</reference>
<sequence length="453" mass="51330">MKLTKIFCQYRNYSYGLLITCVLSMAVCQGDHISVRSSTENDVLHDSMSGQKDRAASDSTSDERTGGHESILPSFFVVDETVSQKSVNLESTTKTDEQMTYSVPQDNKQQHYSFDGGTDDSSRVVAIDGQTKSTLQNEQAGDGRHIMRESEQTRIEITDENQGQKQTIESSSDFKDANTSNSTDGKYWLNWIRNIIDPVIDEFKDDSTLLQNDTVLNETTVNSSIPLNISSTVELNSTDSEDPNNSTDWWKKKFQCKGRNLNNISTVHEVKIVNNTVLLQMLNFERNETDSDNNTSDCILVLFFAPWCHFCAKTAPHYNALARAFPQLDVLAVDAAHFSNLNARFGTVSVPNILLFHQSRAVMRFNQTERNLDTLVNFIKNATGLEPNTTVNVTEADYIGPLSSIPAEESDYLLWFAWVFVILFSSYMVIQSTRGQHWINRVRILWQEHQHID</sequence>
<protein>
    <recommendedName>
        <fullName evidence="3">Thioredoxin domain-containing protein</fullName>
    </recommendedName>
</protein>
<dbReference type="InterPro" id="IPR036249">
    <property type="entry name" value="Thioredoxin-like_sf"/>
</dbReference>
<organism evidence="4 5">
    <name type="scientific">Sinanodonta woodiana</name>
    <name type="common">Chinese pond mussel</name>
    <name type="synonym">Anodonta woodiana</name>
    <dbReference type="NCBI Taxonomy" id="1069815"/>
    <lineage>
        <taxon>Eukaryota</taxon>
        <taxon>Metazoa</taxon>
        <taxon>Spiralia</taxon>
        <taxon>Lophotrochozoa</taxon>
        <taxon>Mollusca</taxon>
        <taxon>Bivalvia</taxon>
        <taxon>Autobranchia</taxon>
        <taxon>Heteroconchia</taxon>
        <taxon>Palaeoheterodonta</taxon>
        <taxon>Unionida</taxon>
        <taxon>Unionoidea</taxon>
        <taxon>Unionidae</taxon>
        <taxon>Unioninae</taxon>
        <taxon>Sinanodonta</taxon>
    </lineage>
</organism>
<comment type="caution">
    <text evidence="4">The sequence shown here is derived from an EMBL/GenBank/DDBJ whole genome shotgun (WGS) entry which is preliminary data.</text>
</comment>
<dbReference type="EMBL" id="JBJQND010000005">
    <property type="protein sequence ID" value="KAL3876187.1"/>
    <property type="molecule type" value="Genomic_DNA"/>
</dbReference>
<feature type="domain" description="Thioredoxin" evidence="3">
    <location>
        <begin position="275"/>
        <end position="384"/>
    </location>
</feature>
<keyword evidence="5" id="KW-1185">Reference proteome</keyword>
<dbReference type="PANTHER" id="PTHR14684">
    <property type="entry name" value="THIOREDOXIN DOMAIN-CONTAINING PROTEIN 15"/>
    <property type="match status" value="1"/>
</dbReference>
<feature type="compositionally biased region" description="Polar residues" evidence="1">
    <location>
        <begin position="160"/>
        <end position="180"/>
    </location>
</feature>
<feature type="region of interest" description="Disordered" evidence="1">
    <location>
        <begin position="158"/>
        <end position="180"/>
    </location>
</feature>
<keyword evidence="2" id="KW-1133">Transmembrane helix</keyword>
<dbReference type="Gene3D" id="3.40.30.10">
    <property type="entry name" value="Glutaredoxin"/>
    <property type="match status" value="1"/>
</dbReference>
<accession>A0ABD3WTW0</accession>
<dbReference type="Pfam" id="PF00085">
    <property type="entry name" value="Thioredoxin"/>
    <property type="match status" value="1"/>
</dbReference>
<dbReference type="Proteomes" id="UP001634394">
    <property type="component" value="Unassembled WGS sequence"/>
</dbReference>
<proteinExistence type="predicted"/>
<feature type="region of interest" description="Disordered" evidence="1">
    <location>
        <begin position="38"/>
        <end position="69"/>
    </location>
</feature>
<evidence type="ECO:0000259" key="3">
    <source>
        <dbReference type="PROSITE" id="PS51352"/>
    </source>
</evidence>
<evidence type="ECO:0000313" key="4">
    <source>
        <dbReference type="EMBL" id="KAL3876187.1"/>
    </source>
</evidence>
<dbReference type="PANTHER" id="PTHR14684:SF2">
    <property type="entry name" value="THIOREDOXIN DOMAIN-CONTAINING PROTEIN 15"/>
    <property type="match status" value="1"/>
</dbReference>